<organism evidence="2 3">
    <name type="scientific">Pseudomonas helleri</name>
    <dbReference type="NCBI Taxonomy" id="1608996"/>
    <lineage>
        <taxon>Bacteria</taxon>
        <taxon>Pseudomonadati</taxon>
        <taxon>Pseudomonadota</taxon>
        <taxon>Gammaproteobacteria</taxon>
        <taxon>Pseudomonadales</taxon>
        <taxon>Pseudomonadaceae</taxon>
        <taxon>Pseudomonas</taxon>
    </lineage>
</organism>
<dbReference type="Gene3D" id="3.60.21.70">
    <property type="entry name" value="PhoD-like phosphatase"/>
    <property type="match status" value="1"/>
</dbReference>
<evidence type="ECO:0000313" key="2">
    <source>
        <dbReference type="EMBL" id="MQT28892.1"/>
    </source>
</evidence>
<protein>
    <submittedName>
        <fullName evidence="2">Alkaline phosphatase</fullName>
    </submittedName>
</protein>
<gene>
    <name evidence="2" type="ORF">GHN94_24210</name>
</gene>
<reference evidence="2 3" key="1">
    <citation type="submission" date="2019-10" db="EMBL/GenBank/DDBJ databases">
        <title>Evaluation of single-gene subtyping targets for Pseudomonas.</title>
        <authorList>
            <person name="Reichler S.J."/>
            <person name="Orsi R.H."/>
            <person name="Wiedmann M."/>
            <person name="Martin N.H."/>
            <person name="Murphy S.I."/>
        </authorList>
    </citation>
    <scope>NUCLEOTIDE SEQUENCE [LARGE SCALE GENOMIC DNA]</scope>
    <source>
        <strain evidence="2 3">FSL R10-0802</strain>
    </source>
</reference>
<dbReference type="PANTHER" id="PTHR43606:SF1">
    <property type="entry name" value="PHOD-LIKE PHOSPHATASE METALLOPHOSPHATASE DOMAIN-CONTAINING PROTEIN"/>
    <property type="match status" value="1"/>
</dbReference>
<feature type="domain" description="PhoD-like phosphatase metallophosphatase" evidence="1">
    <location>
        <begin position="57"/>
        <end position="140"/>
    </location>
</feature>
<evidence type="ECO:0000259" key="1">
    <source>
        <dbReference type="Pfam" id="PF09423"/>
    </source>
</evidence>
<dbReference type="InterPro" id="IPR038607">
    <property type="entry name" value="PhoD-like_sf"/>
</dbReference>
<keyword evidence="3" id="KW-1185">Reference proteome</keyword>
<dbReference type="SUPFAM" id="SSF56300">
    <property type="entry name" value="Metallo-dependent phosphatases"/>
    <property type="match status" value="1"/>
</dbReference>
<evidence type="ECO:0000313" key="3">
    <source>
        <dbReference type="Proteomes" id="UP000713985"/>
    </source>
</evidence>
<dbReference type="EMBL" id="WIWP01000201">
    <property type="protein sequence ID" value="MQT28892.1"/>
    <property type="molecule type" value="Genomic_DNA"/>
</dbReference>
<dbReference type="InterPro" id="IPR029052">
    <property type="entry name" value="Metallo-depent_PP-like"/>
</dbReference>
<feature type="non-terminal residue" evidence="2">
    <location>
        <position position="141"/>
    </location>
</feature>
<sequence>DYTARVELRGLPADQSIFYRAWFEDARTGTAGEPWFGHLRSVPGQPRDIRFVWSGDTVGQGFGINPDIGGMRIYDAMRRRLPDFFLHSGDTIYADGPVPAQQVVENGRVWRNLTTEAKSHVAVTVDDFRGNYRYNLMDENV</sequence>
<accession>A0ABW9PPB2</accession>
<dbReference type="PANTHER" id="PTHR43606">
    <property type="entry name" value="PHOSPHATASE, PUTATIVE (AFU_ORTHOLOGUE AFUA_6G08710)-RELATED"/>
    <property type="match status" value="1"/>
</dbReference>
<dbReference type="InterPro" id="IPR052900">
    <property type="entry name" value="Phospholipid_Metab_Enz"/>
</dbReference>
<proteinExistence type="predicted"/>
<dbReference type="RefSeq" id="WP_194286643.1">
    <property type="nucleotide sequence ID" value="NZ_WIWP01000201.1"/>
</dbReference>
<dbReference type="Proteomes" id="UP000713985">
    <property type="component" value="Unassembled WGS sequence"/>
</dbReference>
<dbReference type="InterPro" id="IPR018946">
    <property type="entry name" value="PhoD-like_MPP"/>
</dbReference>
<feature type="non-terminal residue" evidence="2">
    <location>
        <position position="1"/>
    </location>
</feature>
<comment type="caution">
    <text evidence="2">The sequence shown here is derived from an EMBL/GenBank/DDBJ whole genome shotgun (WGS) entry which is preliminary data.</text>
</comment>
<name>A0ABW9PPB2_9PSED</name>
<dbReference type="Pfam" id="PF09423">
    <property type="entry name" value="PhoD"/>
    <property type="match status" value="1"/>
</dbReference>